<keyword evidence="1" id="KW-0597">Phosphoprotein</keyword>
<evidence type="ECO:0000259" key="3">
    <source>
        <dbReference type="PROSITE" id="PS50930"/>
    </source>
</evidence>
<dbReference type="EMBL" id="SMBP01000010">
    <property type="protein sequence ID" value="TCU59203.1"/>
    <property type="molecule type" value="Genomic_DNA"/>
</dbReference>
<gene>
    <name evidence="4" type="ORF">EDD61_11010</name>
</gene>
<evidence type="ECO:0000259" key="2">
    <source>
        <dbReference type="PROSITE" id="PS50110"/>
    </source>
</evidence>
<protein>
    <submittedName>
        <fullName evidence="4">LytTR family two component transcriptional regulator</fullName>
    </submittedName>
</protein>
<organism evidence="4 5">
    <name type="scientific">Longicatena caecimuris</name>
    <dbReference type="NCBI Taxonomy" id="1796635"/>
    <lineage>
        <taxon>Bacteria</taxon>
        <taxon>Bacillati</taxon>
        <taxon>Bacillota</taxon>
        <taxon>Erysipelotrichia</taxon>
        <taxon>Erysipelotrichales</taxon>
        <taxon>Erysipelotrichaceae</taxon>
        <taxon>Longicatena</taxon>
    </lineage>
</organism>
<dbReference type="InterPro" id="IPR007492">
    <property type="entry name" value="LytTR_DNA-bd_dom"/>
</dbReference>
<dbReference type="Gene3D" id="2.40.50.1020">
    <property type="entry name" value="LytTr DNA-binding domain"/>
    <property type="match status" value="1"/>
</dbReference>
<evidence type="ECO:0000313" key="4">
    <source>
        <dbReference type="EMBL" id="TCU59203.1"/>
    </source>
</evidence>
<dbReference type="Pfam" id="PF04397">
    <property type="entry name" value="LytTR"/>
    <property type="match status" value="1"/>
</dbReference>
<feature type="domain" description="HTH LytTR-type" evidence="3">
    <location>
        <begin position="131"/>
        <end position="230"/>
    </location>
</feature>
<evidence type="ECO:0000313" key="5">
    <source>
        <dbReference type="Proteomes" id="UP000295773"/>
    </source>
</evidence>
<dbReference type="InterPro" id="IPR046947">
    <property type="entry name" value="LytR-like"/>
</dbReference>
<dbReference type="Proteomes" id="UP000295773">
    <property type="component" value="Unassembled WGS sequence"/>
</dbReference>
<dbReference type="InterPro" id="IPR011006">
    <property type="entry name" value="CheY-like_superfamily"/>
</dbReference>
<sequence>MRIAICDDEAVQLQLIASYVEEYQNIYHQPLTIECYSNADALLFAYQEDYAIPILLLDIQMKGLNGMELAKLVRKYSKDTIIIFITGVSDYVYDGFNVQALNYLMKPIKKEQLFACLDKAIEKLNTQQPTIALCCDKQWLRFPVKDILYVESDGHYLDVHMKKQCYHVKKTMKEMEEELPTSLFFHLSRSYLIQLEAIEKINTQTLWMSNGQCIPIPKGKYRLLSKAFIAHHFKEAK</sequence>
<dbReference type="SUPFAM" id="SSF52172">
    <property type="entry name" value="CheY-like"/>
    <property type="match status" value="1"/>
</dbReference>
<feature type="modified residue" description="4-aspartylphosphate" evidence="1">
    <location>
        <position position="58"/>
    </location>
</feature>
<dbReference type="Pfam" id="PF00072">
    <property type="entry name" value="Response_reg"/>
    <property type="match status" value="1"/>
</dbReference>
<dbReference type="Gene3D" id="3.40.50.2300">
    <property type="match status" value="1"/>
</dbReference>
<dbReference type="SMART" id="SM00448">
    <property type="entry name" value="REC"/>
    <property type="match status" value="1"/>
</dbReference>
<reference evidence="4 5" key="1">
    <citation type="submission" date="2019-03" db="EMBL/GenBank/DDBJ databases">
        <title>Genomic Encyclopedia of Type Strains, Phase IV (KMG-IV): sequencing the most valuable type-strain genomes for metagenomic binning, comparative biology and taxonomic classification.</title>
        <authorList>
            <person name="Goeker M."/>
        </authorList>
    </citation>
    <scope>NUCLEOTIDE SEQUENCE [LARGE SCALE GENOMIC DNA]</scope>
    <source>
        <strain evidence="4 5">DSM 29481</strain>
    </source>
</reference>
<evidence type="ECO:0000256" key="1">
    <source>
        <dbReference type="PROSITE-ProRule" id="PRU00169"/>
    </source>
</evidence>
<feature type="domain" description="Response regulatory" evidence="2">
    <location>
        <begin position="2"/>
        <end position="121"/>
    </location>
</feature>
<dbReference type="PROSITE" id="PS50110">
    <property type="entry name" value="RESPONSE_REGULATORY"/>
    <property type="match status" value="1"/>
</dbReference>
<keyword evidence="5" id="KW-1185">Reference proteome</keyword>
<dbReference type="PANTHER" id="PTHR37299:SF1">
    <property type="entry name" value="STAGE 0 SPORULATION PROTEIN A HOMOLOG"/>
    <property type="match status" value="1"/>
</dbReference>
<comment type="caution">
    <text evidence="4">The sequence shown here is derived from an EMBL/GenBank/DDBJ whole genome shotgun (WGS) entry which is preliminary data.</text>
</comment>
<dbReference type="RefSeq" id="WP_132224811.1">
    <property type="nucleotide sequence ID" value="NZ_JANKBG010000010.1"/>
</dbReference>
<proteinExistence type="predicted"/>
<dbReference type="PANTHER" id="PTHR37299">
    <property type="entry name" value="TRANSCRIPTIONAL REGULATOR-RELATED"/>
    <property type="match status" value="1"/>
</dbReference>
<dbReference type="GO" id="GO:0000156">
    <property type="term" value="F:phosphorelay response regulator activity"/>
    <property type="evidence" value="ECO:0007669"/>
    <property type="project" value="InterPro"/>
</dbReference>
<dbReference type="GO" id="GO:0003677">
    <property type="term" value="F:DNA binding"/>
    <property type="evidence" value="ECO:0007669"/>
    <property type="project" value="InterPro"/>
</dbReference>
<name>A0A4R3TBI0_9FIRM</name>
<dbReference type="AlphaFoldDB" id="A0A4R3TBI0"/>
<dbReference type="SMART" id="SM00850">
    <property type="entry name" value="LytTR"/>
    <property type="match status" value="1"/>
</dbReference>
<dbReference type="PROSITE" id="PS50930">
    <property type="entry name" value="HTH_LYTTR"/>
    <property type="match status" value="1"/>
</dbReference>
<dbReference type="InterPro" id="IPR001789">
    <property type="entry name" value="Sig_transdc_resp-reg_receiver"/>
</dbReference>
<accession>A0A4R3TBI0</accession>